<proteinExistence type="predicted"/>
<dbReference type="Pfam" id="PF13432">
    <property type="entry name" value="TPR_16"/>
    <property type="match status" value="2"/>
</dbReference>
<accession>A0ABY9REN4</accession>
<dbReference type="Pfam" id="PF13181">
    <property type="entry name" value="TPR_8"/>
    <property type="match status" value="1"/>
</dbReference>
<dbReference type="Pfam" id="PF14559">
    <property type="entry name" value="TPR_19"/>
    <property type="match status" value="2"/>
</dbReference>
<feature type="repeat" description="TPR" evidence="3">
    <location>
        <begin position="245"/>
        <end position="278"/>
    </location>
</feature>
<dbReference type="InterPro" id="IPR002201">
    <property type="entry name" value="Glyco_trans_9"/>
</dbReference>
<feature type="repeat" description="TPR" evidence="3">
    <location>
        <begin position="347"/>
        <end position="380"/>
    </location>
</feature>
<dbReference type="PROSITE" id="PS50005">
    <property type="entry name" value="TPR"/>
    <property type="match status" value="5"/>
</dbReference>
<dbReference type="EMBL" id="CP133720">
    <property type="protein sequence ID" value="WMW79686.1"/>
    <property type="molecule type" value="Genomic_DNA"/>
</dbReference>
<dbReference type="InterPro" id="IPR051685">
    <property type="entry name" value="Ycf3/AcsC/BcsC/TPR_MFPF"/>
</dbReference>
<dbReference type="RefSeq" id="WP_309481181.1">
    <property type="nucleotide sequence ID" value="NZ_CP133720.1"/>
</dbReference>
<evidence type="ECO:0000313" key="5">
    <source>
        <dbReference type="EMBL" id="WMW79686.1"/>
    </source>
</evidence>
<dbReference type="InterPro" id="IPR019734">
    <property type="entry name" value="TPR_rpt"/>
</dbReference>
<name>A0ABY9REN4_9BURK</name>
<evidence type="ECO:0000256" key="4">
    <source>
        <dbReference type="SAM" id="MobiDB-lite"/>
    </source>
</evidence>
<dbReference type="PANTHER" id="PTHR44943:SF4">
    <property type="entry name" value="TPR REPEAT-CONTAINING PROTEIN MJ0798"/>
    <property type="match status" value="1"/>
</dbReference>
<feature type="repeat" description="TPR" evidence="3">
    <location>
        <begin position="381"/>
        <end position="414"/>
    </location>
</feature>
<dbReference type="Pfam" id="PF01075">
    <property type="entry name" value="Glyco_transf_9"/>
    <property type="match status" value="1"/>
</dbReference>
<protein>
    <submittedName>
        <fullName evidence="5">Tetratricopeptide repeat protein</fullName>
    </submittedName>
</protein>
<dbReference type="Gene3D" id="3.40.50.2000">
    <property type="entry name" value="Glycogen Phosphorylase B"/>
    <property type="match status" value="1"/>
</dbReference>
<gene>
    <name evidence="5" type="ORF">RF679_13630</name>
</gene>
<dbReference type="SMART" id="SM00028">
    <property type="entry name" value="TPR"/>
    <property type="match status" value="11"/>
</dbReference>
<dbReference type="Proteomes" id="UP001181355">
    <property type="component" value="Chromosome"/>
</dbReference>
<dbReference type="SUPFAM" id="SSF48452">
    <property type="entry name" value="TPR-like"/>
    <property type="match status" value="2"/>
</dbReference>
<dbReference type="InterPro" id="IPR011990">
    <property type="entry name" value="TPR-like_helical_dom_sf"/>
</dbReference>
<dbReference type="PANTHER" id="PTHR44943">
    <property type="entry name" value="CELLULOSE SYNTHASE OPERON PROTEIN C"/>
    <property type="match status" value="1"/>
</dbReference>
<keyword evidence="6" id="KW-1185">Reference proteome</keyword>
<organism evidence="5 6">
    <name type="scientific">Undibacterium cyanobacteriorum</name>
    <dbReference type="NCBI Taxonomy" id="3073561"/>
    <lineage>
        <taxon>Bacteria</taxon>
        <taxon>Pseudomonadati</taxon>
        <taxon>Pseudomonadota</taxon>
        <taxon>Betaproteobacteria</taxon>
        <taxon>Burkholderiales</taxon>
        <taxon>Oxalobacteraceae</taxon>
        <taxon>Undibacterium</taxon>
    </lineage>
</organism>
<keyword evidence="2 3" id="KW-0802">TPR repeat</keyword>
<evidence type="ECO:0000256" key="2">
    <source>
        <dbReference type="ARBA" id="ARBA00022803"/>
    </source>
</evidence>
<reference evidence="5" key="1">
    <citation type="submission" date="2023-09" db="EMBL/GenBank/DDBJ databases">
        <title>Undibacterium sp. 20NA77.5 isolated from freshwater.</title>
        <authorList>
            <person name="Le V."/>
            <person name="Ko S.-R."/>
            <person name="Ahn C.-Y."/>
            <person name="Oh H.-M."/>
        </authorList>
    </citation>
    <scope>NUCLEOTIDE SEQUENCE</scope>
    <source>
        <strain evidence="5">20NA77.5</strain>
    </source>
</reference>
<evidence type="ECO:0000256" key="3">
    <source>
        <dbReference type="PROSITE-ProRule" id="PRU00339"/>
    </source>
</evidence>
<feature type="repeat" description="TPR" evidence="3">
    <location>
        <begin position="279"/>
        <end position="312"/>
    </location>
</feature>
<evidence type="ECO:0000313" key="6">
    <source>
        <dbReference type="Proteomes" id="UP001181355"/>
    </source>
</evidence>
<dbReference type="SUPFAM" id="SSF53756">
    <property type="entry name" value="UDP-Glycosyltransferase/glycogen phosphorylase"/>
    <property type="match status" value="1"/>
</dbReference>
<evidence type="ECO:0000256" key="1">
    <source>
        <dbReference type="ARBA" id="ARBA00022737"/>
    </source>
</evidence>
<keyword evidence="1" id="KW-0677">Repeat</keyword>
<sequence>MRKLLTKLFGASSNTDQKPKTETAAEHSTAPAAPTQPHGPSASLKDQINHALEQQNFSGAEPMLSEAIHQEPHNLSLRTNHAYTLIQLGRIGEAEAALQAALQIDAKHLDTHFMLAGLLTAQGQHQAAFTSYQDCLQLDSRFAPAYLNAIRLAIDLGQLEQALHLLNQARQSNLHLVDFDMLAGEALQRSGRIKEAIHAYQAVLQQQASLSLAHFRLAELLAEINRIDQAIPHAETFLQQNPRLLPAVLLLGRLHMQSEHLEVALSYFEQARELDPQSIEALANGGSMLQQLGRYDEALLRYETVLKIAPHIAIVWHNKGRIAYDRKDFEGARIALEQALQLQPNDPNMVHHYGLALTGLERYQEAIQQYDRAIALNPQHPFAYFDRGKTSLRLERYDTALVDLEHSIQLTPNFPEANFEIAFALLAKGQLARGFQQYEWRWRCDPFKTKIRPFLQPAWDGILPIMGKRILVFAEQGLGDSIQFARYAIELLERGAIPILEVQPPLVTLFKQLPGIQHVIAQGDPLPAFDLHAPLMSLPKLCGTDLNSVPSRASYYEHQQIGSSALHDWANQIQPSTRKKIGVVWAGSRDFVHDKKRSVPFAVFEKLLQVDAQFHCLQKEISDADLHSLQKYGIPFHGNELDDLLETAALISQMDLVITVDTSIAHLAGSLGKPTFIMLPFNPDWRWMLERQDTPWYPSARLFRQRKIYDWEPVIANIEEELRSVIA</sequence>
<feature type="repeat" description="TPR" evidence="3">
    <location>
        <begin position="313"/>
        <end position="346"/>
    </location>
</feature>
<feature type="region of interest" description="Disordered" evidence="4">
    <location>
        <begin position="1"/>
        <end position="43"/>
    </location>
</feature>
<dbReference type="Pfam" id="PF13414">
    <property type="entry name" value="TPR_11"/>
    <property type="match status" value="1"/>
</dbReference>
<dbReference type="Gene3D" id="1.25.40.10">
    <property type="entry name" value="Tetratricopeptide repeat domain"/>
    <property type="match status" value="3"/>
</dbReference>